<gene>
    <name evidence="3" type="ORF">F4559_001707</name>
</gene>
<feature type="region of interest" description="Disordered" evidence="1">
    <location>
        <begin position="123"/>
        <end position="143"/>
    </location>
</feature>
<comment type="caution">
    <text evidence="3">The sequence shown here is derived from an EMBL/GenBank/DDBJ whole genome shotgun (WGS) entry which is preliminary data.</text>
</comment>
<evidence type="ECO:0000256" key="1">
    <source>
        <dbReference type="SAM" id="MobiDB-lite"/>
    </source>
</evidence>
<organism evidence="3 4">
    <name type="scientific">Saccharothrix violaceirubra</name>
    <dbReference type="NCBI Taxonomy" id="413306"/>
    <lineage>
        <taxon>Bacteria</taxon>
        <taxon>Bacillati</taxon>
        <taxon>Actinomycetota</taxon>
        <taxon>Actinomycetes</taxon>
        <taxon>Pseudonocardiales</taxon>
        <taxon>Pseudonocardiaceae</taxon>
        <taxon>Saccharothrix</taxon>
    </lineage>
</organism>
<name>A0A7W7T0I9_9PSEU</name>
<dbReference type="AlphaFoldDB" id="A0A7W7T0I9"/>
<dbReference type="InterPro" id="IPR039519">
    <property type="entry name" value="YokE-like_PH"/>
</dbReference>
<evidence type="ECO:0000259" key="2">
    <source>
        <dbReference type="Pfam" id="PF14470"/>
    </source>
</evidence>
<sequence>MADDLRPDIQAAKDRMRTRMGAGREIKRLVEYPREGERVELMAAGTYGPGQGLVVLSDRRLLFLKDGIGRQASEDFPLEKISSIQWSAGLTPGSLTVFASGNKAEIKNMNKKDGRQIADTVRDRLSSSPMPVTQPNPASAEPDVFERLREPGELRDAGIVTTDEFEAKKRELLARL</sequence>
<dbReference type="Proteomes" id="UP000542674">
    <property type="component" value="Unassembled WGS sequence"/>
</dbReference>
<evidence type="ECO:0000313" key="3">
    <source>
        <dbReference type="EMBL" id="MBB4964348.1"/>
    </source>
</evidence>
<feature type="compositionally biased region" description="Polar residues" evidence="1">
    <location>
        <begin position="126"/>
        <end position="137"/>
    </location>
</feature>
<dbReference type="EMBL" id="JACHJS010000001">
    <property type="protein sequence ID" value="MBB4964348.1"/>
    <property type="molecule type" value="Genomic_DNA"/>
</dbReference>
<evidence type="ECO:0000313" key="4">
    <source>
        <dbReference type="Proteomes" id="UP000542674"/>
    </source>
</evidence>
<reference evidence="3 4" key="1">
    <citation type="submission" date="2020-08" db="EMBL/GenBank/DDBJ databases">
        <title>Sequencing the genomes of 1000 actinobacteria strains.</title>
        <authorList>
            <person name="Klenk H.-P."/>
        </authorList>
    </citation>
    <scope>NUCLEOTIDE SEQUENCE [LARGE SCALE GENOMIC DNA]</scope>
    <source>
        <strain evidence="3 4">DSM 45084</strain>
    </source>
</reference>
<keyword evidence="4" id="KW-1185">Reference proteome</keyword>
<feature type="domain" description="YokE-like PH" evidence="2">
    <location>
        <begin position="35"/>
        <end position="122"/>
    </location>
</feature>
<proteinExistence type="predicted"/>
<dbReference type="RefSeq" id="WP_184667302.1">
    <property type="nucleotide sequence ID" value="NZ_BAABAI010000027.1"/>
</dbReference>
<accession>A0A7W7T0I9</accession>
<dbReference type="Pfam" id="PF14470">
    <property type="entry name" value="bPH_3"/>
    <property type="match status" value="1"/>
</dbReference>
<protein>
    <recommendedName>
        <fullName evidence="2">YokE-like PH domain-containing protein</fullName>
    </recommendedName>
</protein>